<name>A0A9N9IXQ7_9GLOM</name>
<dbReference type="Proteomes" id="UP000789405">
    <property type="component" value="Unassembled WGS sequence"/>
</dbReference>
<proteinExistence type="predicted"/>
<dbReference type="EMBL" id="CAJVPY010015601">
    <property type="protein sequence ID" value="CAG8752669.1"/>
    <property type="molecule type" value="Genomic_DNA"/>
</dbReference>
<comment type="caution">
    <text evidence="1">The sequence shown here is derived from an EMBL/GenBank/DDBJ whole genome shotgun (WGS) entry which is preliminary data.</text>
</comment>
<evidence type="ECO:0000313" key="1">
    <source>
        <dbReference type="EMBL" id="CAG8752669.1"/>
    </source>
</evidence>
<reference evidence="1" key="1">
    <citation type="submission" date="2021-06" db="EMBL/GenBank/DDBJ databases">
        <authorList>
            <person name="Kallberg Y."/>
            <person name="Tangrot J."/>
            <person name="Rosling A."/>
        </authorList>
    </citation>
    <scope>NUCLEOTIDE SEQUENCE</scope>
    <source>
        <strain evidence="1">MA453B</strain>
    </source>
</reference>
<dbReference type="OrthoDB" id="2441910at2759"/>
<organism evidence="1 2">
    <name type="scientific">Dentiscutata erythropus</name>
    <dbReference type="NCBI Taxonomy" id="1348616"/>
    <lineage>
        <taxon>Eukaryota</taxon>
        <taxon>Fungi</taxon>
        <taxon>Fungi incertae sedis</taxon>
        <taxon>Mucoromycota</taxon>
        <taxon>Glomeromycotina</taxon>
        <taxon>Glomeromycetes</taxon>
        <taxon>Diversisporales</taxon>
        <taxon>Gigasporaceae</taxon>
        <taxon>Dentiscutata</taxon>
    </lineage>
</organism>
<keyword evidence="2" id="KW-1185">Reference proteome</keyword>
<accession>A0A9N9IXQ7</accession>
<gene>
    <name evidence="1" type="ORF">DERYTH_LOCUS17048</name>
</gene>
<feature type="non-terminal residue" evidence="1">
    <location>
        <position position="80"/>
    </location>
</feature>
<sequence>MAKRYNTTKAKSILALTFFLYNMNPGTDPLVRVKSSTKIHVQIESIKCRKTGNKENQDTQVIPACKVKTIGKKKYNFSEN</sequence>
<protein>
    <submittedName>
        <fullName evidence="1">19365_t:CDS:1</fullName>
    </submittedName>
</protein>
<dbReference type="AlphaFoldDB" id="A0A9N9IXQ7"/>
<evidence type="ECO:0000313" key="2">
    <source>
        <dbReference type="Proteomes" id="UP000789405"/>
    </source>
</evidence>